<name>A0ACC6QAD0_9ACTN</name>
<protein>
    <submittedName>
        <fullName evidence="1">SpoIIE family protein phosphatase</fullName>
    </submittedName>
</protein>
<organism evidence="1 2">
    <name type="scientific">Streptomyces pratisoli</name>
    <dbReference type="NCBI Taxonomy" id="3139917"/>
    <lineage>
        <taxon>Bacteria</taxon>
        <taxon>Bacillati</taxon>
        <taxon>Actinomycetota</taxon>
        <taxon>Actinomycetes</taxon>
        <taxon>Kitasatosporales</taxon>
        <taxon>Streptomycetaceae</taxon>
        <taxon>Streptomyces</taxon>
    </lineage>
</organism>
<dbReference type="Proteomes" id="UP001375539">
    <property type="component" value="Unassembled WGS sequence"/>
</dbReference>
<dbReference type="EMBL" id="JBBKAI010000002">
    <property type="protein sequence ID" value="MEJ8655388.1"/>
    <property type="molecule type" value="Genomic_DNA"/>
</dbReference>
<keyword evidence="2" id="KW-1185">Reference proteome</keyword>
<evidence type="ECO:0000313" key="1">
    <source>
        <dbReference type="EMBL" id="MEJ8655388.1"/>
    </source>
</evidence>
<reference evidence="1" key="1">
    <citation type="submission" date="2024-03" db="EMBL/GenBank/DDBJ databases">
        <title>Novel Streptomyces species of biotechnological and ecological value are a feature of Machair soil.</title>
        <authorList>
            <person name="Prole J.R."/>
            <person name="Goodfellow M."/>
            <person name="Allenby N."/>
            <person name="Ward A.C."/>
        </authorList>
    </citation>
    <scope>NUCLEOTIDE SEQUENCE</scope>
    <source>
        <strain evidence="1">MS1.AVA.4</strain>
    </source>
</reference>
<accession>A0ACC6QAD0</accession>
<proteinExistence type="predicted"/>
<sequence>MAGPLGRLRSVMSARTVASQVFILQATVALLLVVAAVVALVLQSRADSEREARNRSIAVAQAFASAPGVKEALAGADPTAALQSRTEATRVASGLDFIVVMTPEGIRHTHPDPDRIGKKYVGTIAPAAAGGVVTETVTGSLGPSVRTVAPVTGRDGKVLGLVSAGITVDRASGLTRDQLPVLIGAAVFALAVATSGAALISRRLRHQTHGLGPTEMTRMYEHHDAVLHAVREGVLIVDTDHRLVLVNDEARRLLAIPPDAQGRPVGELGIDANIARLLRSGRPASDEVHVIGDRLVAVNQRSMSPEATSCDVPVGTVATLRDTTELWALTGRADSAQGRLRLVYDAGMRIGTTLDVVRTSQELSDFAVPRFADYVTVDLPDAVMSGEEPAETGTGMRRIAFAGIRDDTPLYAQGRLIHFVDATPQAEAYARGKTVLEADLGAFSGWQEQEPARARRLVGYGIHSMIAVPLRARDVTLGIATFWRARKPEPFDDEDVSLAEELVARAAVNIDNARRYTREHMMAVALQRSLLPRALPEQAALDVAYHYLPAQPGLGGVGGDWFDVIPLPGARVALVVGDVVGHGFHAAATMGRLRTAVHNFSTLDLPPDELLWHMDELVSRIDQDENEDGSVTGVTGATCLYAIYDPASRLCTMARAGHLEPAIVHPGGDVEFIGLPAGPPLGLGGLPFETSELHLSEGSSLVLYTDGLVEDRDRDIDEGLELLRCVLARDGRTPEETCRAVLDAMLPERPGDDVALVVARTRVLGGNRAATWDVPSDPSAVGRVRAEVTRTLNGWGLAEEVFTTELILSELVTNAIRHARGPITVRLIRDRNLICEVSDGSSTAPHLRRAATTDEGGRGLFLVSRYAERWGTRYTGSGKVIWTEQPLPV</sequence>
<evidence type="ECO:0000313" key="2">
    <source>
        <dbReference type="Proteomes" id="UP001375539"/>
    </source>
</evidence>
<gene>
    <name evidence="1" type="ORF">WKI58_02400</name>
</gene>
<comment type="caution">
    <text evidence="1">The sequence shown here is derived from an EMBL/GenBank/DDBJ whole genome shotgun (WGS) entry which is preliminary data.</text>
</comment>